<evidence type="ECO:0000256" key="1">
    <source>
        <dbReference type="ARBA" id="ARBA00022448"/>
    </source>
</evidence>
<dbReference type="SUPFAM" id="SSF54862">
    <property type="entry name" value="4Fe-4S ferredoxins"/>
    <property type="match status" value="1"/>
</dbReference>
<dbReference type="EMBL" id="QJKH01000006">
    <property type="protein sequence ID" value="PXX79055.1"/>
    <property type="molecule type" value="Genomic_DNA"/>
</dbReference>
<reference evidence="8" key="2">
    <citation type="submission" date="2022-03" db="EMBL/GenBank/DDBJ databases">
        <title>First case of bacteraemia caused by Dielma fastidiosa in a patient hospitalised with diverticulitis.</title>
        <authorList>
            <person name="Forman-Ankjaer B."/>
            <person name="Hvid-Jensen F."/>
            <person name="Kobel C.M."/>
            <person name="Greve T."/>
        </authorList>
    </citation>
    <scope>NUCLEOTIDE SEQUENCE</scope>
    <source>
        <strain evidence="8">AUH_DF_2021</strain>
    </source>
</reference>
<evidence type="ECO:0000256" key="6">
    <source>
        <dbReference type="ARBA" id="ARBA00023014"/>
    </source>
</evidence>
<dbReference type="CDD" id="cd10549">
    <property type="entry name" value="MtMvhB_like"/>
    <property type="match status" value="1"/>
</dbReference>
<dbReference type="Pfam" id="PF25160">
    <property type="entry name" value="LdpA_Fe-S-bd"/>
    <property type="match status" value="1"/>
</dbReference>
<dbReference type="PANTHER" id="PTHR42859:SF10">
    <property type="entry name" value="DIMETHYLSULFOXIDE REDUCTASE CHAIN B"/>
    <property type="match status" value="1"/>
</dbReference>
<evidence type="ECO:0000313" key="11">
    <source>
        <dbReference type="Proteomes" id="UP001276902"/>
    </source>
</evidence>
<dbReference type="AlphaFoldDB" id="A0A2V2FZ10"/>
<dbReference type="GeneID" id="94439597"/>
<dbReference type="OrthoDB" id="9798098at2"/>
<keyword evidence="4" id="KW-0249">Electron transport</keyword>
<accession>A0A2V2FZ10</accession>
<dbReference type="PROSITE" id="PS00198">
    <property type="entry name" value="4FE4S_FER_1"/>
    <property type="match status" value="1"/>
</dbReference>
<dbReference type="InterPro" id="IPR009016">
    <property type="entry name" value="Fe_hydrogenase"/>
</dbReference>
<name>A0A2V2FZ10_9FIRM</name>
<proteinExistence type="predicted"/>
<feature type="domain" description="4Fe-4S ferredoxin-type" evidence="7">
    <location>
        <begin position="173"/>
        <end position="203"/>
    </location>
</feature>
<dbReference type="InterPro" id="IPR050294">
    <property type="entry name" value="RnfB_subfamily"/>
</dbReference>
<evidence type="ECO:0000256" key="2">
    <source>
        <dbReference type="ARBA" id="ARBA00022485"/>
    </source>
</evidence>
<evidence type="ECO:0000313" key="8">
    <source>
        <dbReference type="EMBL" id="MDY5167672.1"/>
    </source>
</evidence>
<dbReference type="Proteomes" id="UP000247612">
    <property type="component" value="Unassembled WGS sequence"/>
</dbReference>
<evidence type="ECO:0000256" key="5">
    <source>
        <dbReference type="ARBA" id="ARBA00023004"/>
    </source>
</evidence>
<comment type="caution">
    <text evidence="8">The sequence shown here is derived from an EMBL/GenBank/DDBJ whole genome shotgun (WGS) entry which is preliminary data.</text>
</comment>
<gene>
    <name evidence="9" type="ORF">DES51_106174</name>
    <name evidence="8" type="ORF">MQE39_05980</name>
</gene>
<evidence type="ECO:0000259" key="7">
    <source>
        <dbReference type="PROSITE" id="PS51379"/>
    </source>
</evidence>
<dbReference type="NCBIfam" id="TIGR04105">
    <property type="entry name" value="FeFe_hydrog_B1"/>
    <property type="match status" value="1"/>
</dbReference>
<dbReference type="InterPro" id="IPR004108">
    <property type="entry name" value="Fe_hydrogenase_lsu_C"/>
</dbReference>
<evidence type="ECO:0000313" key="10">
    <source>
        <dbReference type="Proteomes" id="UP000247612"/>
    </source>
</evidence>
<keyword evidence="1" id="KW-0813">Transport</keyword>
<reference evidence="9 10" key="1">
    <citation type="submission" date="2018-05" db="EMBL/GenBank/DDBJ databases">
        <title>Genomic Encyclopedia of Type Strains, Phase IV (KMG-IV): sequencing the most valuable type-strain genomes for metagenomic binning, comparative biology and taxonomic classification.</title>
        <authorList>
            <person name="Goeker M."/>
        </authorList>
    </citation>
    <scope>NUCLEOTIDE SEQUENCE [LARGE SCALE GENOMIC DNA]</scope>
    <source>
        <strain evidence="9 10">JC118</strain>
    </source>
</reference>
<dbReference type="InterPro" id="IPR017896">
    <property type="entry name" value="4Fe4S_Fe-S-bd"/>
</dbReference>
<keyword evidence="2" id="KW-0004">4Fe-4S</keyword>
<evidence type="ECO:0000256" key="4">
    <source>
        <dbReference type="ARBA" id="ARBA00022982"/>
    </source>
</evidence>
<dbReference type="SUPFAM" id="SSF53920">
    <property type="entry name" value="Fe-only hydrogenase"/>
    <property type="match status" value="1"/>
</dbReference>
<dbReference type="GO" id="GO:0051539">
    <property type="term" value="F:4 iron, 4 sulfur cluster binding"/>
    <property type="evidence" value="ECO:0007669"/>
    <property type="project" value="UniProtKB-KW"/>
</dbReference>
<dbReference type="Proteomes" id="UP001276902">
    <property type="component" value="Unassembled WGS sequence"/>
</dbReference>
<organism evidence="8 11">
    <name type="scientific">Dielma fastidiosa</name>
    <dbReference type="NCBI Taxonomy" id="1034346"/>
    <lineage>
        <taxon>Bacteria</taxon>
        <taxon>Bacillati</taxon>
        <taxon>Bacillota</taxon>
        <taxon>Erysipelotrichia</taxon>
        <taxon>Erysipelotrichales</taxon>
        <taxon>Erysipelotrichaceae</taxon>
        <taxon>Dielma</taxon>
    </lineage>
</organism>
<dbReference type="Pfam" id="PF00037">
    <property type="entry name" value="Fer4"/>
    <property type="match status" value="1"/>
</dbReference>
<dbReference type="GO" id="GO:0046872">
    <property type="term" value="F:metal ion binding"/>
    <property type="evidence" value="ECO:0007669"/>
    <property type="project" value="UniProtKB-KW"/>
</dbReference>
<dbReference type="InterPro" id="IPR057431">
    <property type="entry name" value="LdpA_Fe-S-bd"/>
</dbReference>
<evidence type="ECO:0000256" key="3">
    <source>
        <dbReference type="ARBA" id="ARBA00022723"/>
    </source>
</evidence>
<dbReference type="InterPro" id="IPR027631">
    <property type="entry name" value="Mono_FeFe_hydrog"/>
</dbReference>
<dbReference type="EMBL" id="JALDAW010000011">
    <property type="protein sequence ID" value="MDY5167672.1"/>
    <property type="molecule type" value="Genomic_DNA"/>
</dbReference>
<dbReference type="Gene3D" id="3.40.950.10">
    <property type="entry name" value="Fe-only Hydrogenase (Larger Subunit), Chain L, domain 3"/>
    <property type="match status" value="1"/>
</dbReference>
<protein>
    <submittedName>
        <fullName evidence="8">4Fe-4S dicluster domain-containing protein</fullName>
    </submittedName>
    <submittedName>
        <fullName evidence="9">Ferredoxin hydrogenase large subunit</fullName>
    </submittedName>
</protein>
<evidence type="ECO:0000313" key="9">
    <source>
        <dbReference type="EMBL" id="PXX79055.1"/>
    </source>
</evidence>
<keyword evidence="5" id="KW-0408">Iron</keyword>
<dbReference type="PROSITE" id="PS51379">
    <property type="entry name" value="4FE4S_FER_2"/>
    <property type="match status" value="2"/>
</dbReference>
<sequence length="485" mass="53364">MSLFTHEARQFKFDVLREVARRTFEGRLSESTPDELAMLLIPTSQASFRCCVYKEREIIRERTRMAAGKTPIVSNQPHNPKQIVRVLEAACDGCTIHKICVTDNCRKCMAKSCLASCRFDAMRMGSDSAYIDYDKCKECGACVNACPFHAIVETQRPCRKSCPVDAISMDEYNIAKIDEGKCINCGACQSVCPFGAIEDMSQMVPVVEQLRDKASMTAIIAPAIQGQMDNATLPQIKQAIRLLGFDEVYEAASGADAVAWYEKQDLLHHKAEGVQMTTSCCPAFVNMARLHFPTIYEKNVSKMVSPMEAIARYIKSVKDTKVVFIGPCVAKKQEAMEDFSVVDYVLTFEELAAMLTAQHIDVEGVEPREGDEPSAHGRGFAIGGGVSKAVAQAAKECADEDAITSLYADGAAECKKNLLMMKVGRFNADILEGMCCPGGCVCGPATIENPMKVKQRMTKENAAIKDKPIKATLETFDFSKINLHK</sequence>
<keyword evidence="10" id="KW-1185">Reference proteome</keyword>
<keyword evidence="6" id="KW-0411">Iron-sulfur</keyword>
<feature type="domain" description="4Fe-4S ferredoxin-type" evidence="7">
    <location>
        <begin position="127"/>
        <end position="156"/>
    </location>
</feature>
<dbReference type="Gene3D" id="3.30.70.20">
    <property type="match status" value="2"/>
</dbReference>
<dbReference type="InterPro" id="IPR017900">
    <property type="entry name" value="4Fe4S_Fe_S_CS"/>
</dbReference>
<dbReference type="RefSeq" id="WP_022937543.1">
    <property type="nucleotide sequence ID" value="NZ_BAABZA010000001.1"/>
</dbReference>
<keyword evidence="3" id="KW-0479">Metal-binding</keyword>
<dbReference type="STRING" id="1034346.GCA_000313565_01228"/>
<dbReference type="Pfam" id="PF02906">
    <property type="entry name" value="Fe_hyd_lg_C"/>
    <property type="match status" value="1"/>
</dbReference>
<dbReference type="PANTHER" id="PTHR42859">
    <property type="entry name" value="OXIDOREDUCTASE"/>
    <property type="match status" value="1"/>
</dbReference>